<dbReference type="InterPro" id="IPR036812">
    <property type="entry name" value="NAD(P)_OxRdtase_dom_sf"/>
</dbReference>
<gene>
    <name evidence="2" type="ORF">AB2L27_00745</name>
</gene>
<dbReference type="Proteomes" id="UP001565927">
    <property type="component" value="Unassembled WGS sequence"/>
</dbReference>
<comment type="caution">
    <text evidence="2">The sequence shown here is derived from an EMBL/GenBank/DDBJ whole genome shotgun (WGS) entry which is preliminary data.</text>
</comment>
<feature type="domain" description="NADP-dependent oxidoreductase" evidence="1">
    <location>
        <begin position="47"/>
        <end position="282"/>
    </location>
</feature>
<proteinExistence type="predicted"/>
<dbReference type="Gene3D" id="3.20.20.100">
    <property type="entry name" value="NADP-dependent oxidoreductase domain"/>
    <property type="match status" value="1"/>
</dbReference>
<dbReference type="PANTHER" id="PTHR43312">
    <property type="entry name" value="D-THREO-ALDOSE 1-DEHYDROGENASE"/>
    <property type="match status" value="1"/>
</dbReference>
<evidence type="ECO:0000313" key="3">
    <source>
        <dbReference type="Proteomes" id="UP001565927"/>
    </source>
</evidence>
<evidence type="ECO:0000313" key="2">
    <source>
        <dbReference type="EMBL" id="MEZ0163287.1"/>
    </source>
</evidence>
<protein>
    <submittedName>
        <fullName evidence="2">Aldo/keto reductase</fullName>
    </submittedName>
</protein>
<dbReference type="InterPro" id="IPR023210">
    <property type="entry name" value="NADP_OxRdtase_dom"/>
</dbReference>
<dbReference type="PANTHER" id="PTHR43312:SF1">
    <property type="entry name" value="NADP-DEPENDENT OXIDOREDUCTASE DOMAIN-CONTAINING PROTEIN"/>
    <property type="match status" value="1"/>
</dbReference>
<accession>A0ABV4GVF6</accession>
<keyword evidence="3" id="KW-1185">Reference proteome</keyword>
<name>A0ABV4GVF6_9ACTN</name>
<dbReference type="InterPro" id="IPR053135">
    <property type="entry name" value="AKR2_Oxidoreductase"/>
</dbReference>
<reference evidence="2 3" key="1">
    <citation type="submission" date="2024-07" db="EMBL/GenBank/DDBJ databases">
        <authorList>
            <person name="Thanompreechachai J."/>
            <person name="Duangmal K."/>
        </authorList>
    </citation>
    <scope>NUCLEOTIDE SEQUENCE [LARGE SCALE GENOMIC DNA]</scope>
    <source>
        <strain evidence="2 3">LSe6-4</strain>
    </source>
</reference>
<evidence type="ECO:0000259" key="1">
    <source>
        <dbReference type="Pfam" id="PF00248"/>
    </source>
</evidence>
<dbReference type="RefSeq" id="WP_370439537.1">
    <property type="nucleotide sequence ID" value="NZ_JBGFTU010000001.1"/>
</dbReference>
<organism evidence="2 3">
    <name type="scientific">Kineococcus halophytocola</name>
    <dbReference type="NCBI Taxonomy" id="3234027"/>
    <lineage>
        <taxon>Bacteria</taxon>
        <taxon>Bacillati</taxon>
        <taxon>Actinomycetota</taxon>
        <taxon>Actinomycetes</taxon>
        <taxon>Kineosporiales</taxon>
        <taxon>Kineosporiaceae</taxon>
        <taxon>Kineococcus</taxon>
    </lineage>
</organism>
<dbReference type="Pfam" id="PF00248">
    <property type="entry name" value="Aldo_ket_red"/>
    <property type="match status" value="1"/>
</dbReference>
<dbReference type="SUPFAM" id="SSF51430">
    <property type="entry name" value="NAD(P)-linked oxidoreductase"/>
    <property type="match status" value="1"/>
</dbReference>
<dbReference type="EMBL" id="JBGFTU010000001">
    <property type="protein sequence ID" value="MEZ0163287.1"/>
    <property type="molecule type" value="Genomic_DNA"/>
</dbReference>
<sequence length="309" mass="32939">MRNTTPWADRFGLGLAAVGRPAYITLGREQDLAAGRSVEQMQARCHDLLDAAWDAGVRYVDVARSYGHAERFLGTWLAAHPGRREQLTIGSKWGYEYVGAWTLDAAVHERKDHSSALFERQWSETLEALGGPPDAYLVHSVTPDSGALDDEPLLRALADLAGTGVRVGISTSGPAQGAVVDRALSLSTPFTAVQSTWNLLERSVGPALARAHAAGWLVVVKEGVANGRLTVHGAAPVLAQLARLDGQTVDAFALGSALSQPFVDVVLSGAVTREQLAQNLAARPPAAVPDGVVERPEEYWATRSALPWG</sequence>